<keyword evidence="2" id="KW-0560">Oxidoreductase</keyword>
<evidence type="ECO:0000313" key="6">
    <source>
        <dbReference type="Proteomes" id="UP000095149"/>
    </source>
</evidence>
<keyword evidence="3" id="KW-0408">Iron</keyword>
<dbReference type="SUPFAM" id="SSF51197">
    <property type="entry name" value="Clavaminate synthase-like"/>
    <property type="match status" value="1"/>
</dbReference>
<dbReference type="GO" id="GO:0046872">
    <property type="term" value="F:metal ion binding"/>
    <property type="evidence" value="ECO:0007669"/>
    <property type="project" value="UniProtKB-KW"/>
</dbReference>
<dbReference type="PANTHER" id="PTHR10209">
    <property type="entry name" value="OXIDOREDUCTASE, 2OG-FE II OXYGENASE FAMILY PROTEIN"/>
    <property type="match status" value="1"/>
</dbReference>
<evidence type="ECO:0000259" key="4">
    <source>
        <dbReference type="Pfam" id="PF14226"/>
    </source>
</evidence>
<evidence type="ECO:0000256" key="1">
    <source>
        <dbReference type="ARBA" id="ARBA00022723"/>
    </source>
</evidence>
<dbReference type="Gene3D" id="2.60.120.330">
    <property type="entry name" value="B-lactam Antibiotic, Isopenicillin N Synthase, Chain"/>
    <property type="match status" value="1"/>
</dbReference>
<dbReference type="InterPro" id="IPR027443">
    <property type="entry name" value="IPNS-like_sf"/>
</dbReference>
<name>A0A1E3J8E1_9TREE</name>
<accession>A0A1E3J8E1</accession>
<dbReference type="EMBL" id="MEKH01000014">
    <property type="protein sequence ID" value="ODN97127.1"/>
    <property type="molecule type" value="Genomic_DNA"/>
</dbReference>
<proteinExistence type="predicted"/>
<dbReference type="Pfam" id="PF14226">
    <property type="entry name" value="DIOX_N"/>
    <property type="match status" value="1"/>
</dbReference>
<dbReference type="PANTHER" id="PTHR10209:SF881">
    <property type="entry name" value="FI07970P-RELATED"/>
    <property type="match status" value="1"/>
</dbReference>
<dbReference type="Proteomes" id="UP000095149">
    <property type="component" value="Unassembled WGS sequence"/>
</dbReference>
<evidence type="ECO:0000256" key="3">
    <source>
        <dbReference type="ARBA" id="ARBA00023004"/>
    </source>
</evidence>
<keyword evidence="1" id="KW-0479">Metal-binding</keyword>
<dbReference type="GO" id="GO:0016491">
    <property type="term" value="F:oxidoreductase activity"/>
    <property type="evidence" value="ECO:0007669"/>
    <property type="project" value="UniProtKB-KW"/>
</dbReference>
<reference evidence="5 6" key="1">
    <citation type="submission" date="2016-06" db="EMBL/GenBank/DDBJ databases">
        <title>Evolution of pathogenesis and genome organization in the Tremellales.</title>
        <authorList>
            <person name="Cuomo C."/>
            <person name="Litvintseva A."/>
            <person name="Heitman J."/>
            <person name="Chen Y."/>
            <person name="Sun S."/>
            <person name="Springer D."/>
            <person name="Dromer F."/>
            <person name="Young S."/>
            <person name="Zeng Q."/>
            <person name="Chapman S."/>
            <person name="Gujja S."/>
            <person name="Saif S."/>
            <person name="Birren B."/>
        </authorList>
    </citation>
    <scope>NUCLEOTIDE SEQUENCE [LARGE SCALE GENOMIC DNA]</scope>
    <source>
        <strain evidence="5 6">CBS 6273</strain>
    </source>
</reference>
<dbReference type="InterPro" id="IPR026992">
    <property type="entry name" value="DIOX_N"/>
</dbReference>
<protein>
    <recommendedName>
        <fullName evidence="4">Non-haem dioxygenase N-terminal domain-containing protein</fullName>
    </recommendedName>
</protein>
<feature type="domain" description="Non-haem dioxygenase N-terminal" evidence="4">
    <location>
        <begin position="19"/>
        <end position="150"/>
    </location>
</feature>
<gene>
    <name evidence="5" type="ORF">I350_08107</name>
</gene>
<dbReference type="AlphaFoldDB" id="A0A1E3J8E1"/>
<organism evidence="5 6">
    <name type="scientific">Cryptococcus amylolentus CBS 6273</name>
    <dbReference type="NCBI Taxonomy" id="1296118"/>
    <lineage>
        <taxon>Eukaryota</taxon>
        <taxon>Fungi</taxon>
        <taxon>Dikarya</taxon>
        <taxon>Basidiomycota</taxon>
        <taxon>Agaricomycotina</taxon>
        <taxon>Tremellomycetes</taxon>
        <taxon>Tremellales</taxon>
        <taxon>Cryptococcaceae</taxon>
        <taxon>Cryptococcus</taxon>
    </lineage>
</organism>
<comment type="caution">
    <text evidence="5">The sequence shown here is derived from an EMBL/GenBank/DDBJ whole genome shotgun (WGS) entry which is preliminary data.</text>
</comment>
<evidence type="ECO:0000313" key="5">
    <source>
        <dbReference type="EMBL" id="ODN97127.1"/>
    </source>
</evidence>
<evidence type="ECO:0000256" key="2">
    <source>
        <dbReference type="ARBA" id="ARBA00023002"/>
    </source>
</evidence>
<sequence>MSALAKLSETLSNADFKSIPIIDLTDARSADEEKRRVVAMSIREACLNAGFFYIKNHGVSEDVVDATFSQSKMFFDAPAEIKKSVDITKSENFRGYMGLLVSNNDPSVSTKGDMHEAFNLGLDPSLDPSSFDQIVKEGELKHSENLWPSEEIWDGAGEFKAASLAYYQAILQLGQSLFPLFALALGLPEDFFTDKAGALTDCQS</sequence>